<evidence type="ECO:0000256" key="2">
    <source>
        <dbReference type="ARBA" id="ARBA00023015"/>
    </source>
</evidence>
<dbReference type="SUPFAM" id="SSF54171">
    <property type="entry name" value="DNA-binding domain"/>
    <property type="match status" value="1"/>
</dbReference>
<dbReference type="GeneID" id="111021546"/>
<dbReference type="PANTHER" id="PTHR31241">
    <property type="entry name" value="DEHYDRATION-RESPONSIVE ELEMENT-BINDING PROTEIN 2C"/>
    <property type="match status" value="1"/>
</dbReference>
<evidence type="ECO:0000256" key="1">
    <source>
        <dbReference type="ARBA" id="ARBA00004123"/>
    </source>
</evidence>
<keyword evidence="5" id="KW-0539">Nucleus</keyword>
<comment type="subcellular location">
    <subcellularLocation>
        <location evidence="1">Nucleus</location>
    </subcellularLocation>
</comment>
<dbReference type="RefSeq" id="XP_022154248.1">
    <property type="nucleotide sequence ID" value="XM_022298556.1"/>
</dbReference>
<dbReference type="PROSITE" id="PS51032">
    <property type="entry name" value="AP2_ERF"/>
    <property type="match status" value="1"/>
</dbReference>
<feature type="compositionally biased region" description="Low complexity" evidence="7">
    <location>
        <begin position="152"/>
        <end position="161"/>
    </location>
</feature>
<evidence type="ECO:0000256" key="4">
    <source>
        <dbReference type="ARBA" id="ARBA00023163"/>
    </source>
</evidence>
<accession>A0A6J1DJT0</accession>
<comment type="similarity">
    <text evidence="6">Belongs to the AP2/ERF transcription factor family. ERF subfamily.</text>
</comment>
<keyword evidence="2" id="KW-0805">Transcription regulation</keyword>
<dbReference type="CDD" id="cd00018">
    <property type="entry name" value="AP2"/>
    <property type="match status" value="1"/>
</dbReference>
<dbReference type="KEGG" id="mcha:111021546"/>
<keyword evidence="4" id="KW-0804">Transcription</keyword>
<feature type="compositionally biased region" description="Basic and acidic residues" evidence="7">
    <location>
        <begin position="168"/>
        <end position="183"/>
    </location>
</feature>
<dbReference type="Pfam" id="PF00847">
    <property type="entry name" value="AP2"/>
    <property type="match status" value="1"/>
</dbReference>
<dbReference type="Proteomes" id="UP000504603">
    <property type="component" value="Unplaced"/>
</dbReference>
<dbReference type="OrthoDB" id="550883at2759"/>
<protein>
    <submittedName>
        <fullName evidence="10">Dehydration-responsive element-binding protein 2F</fullName>
    </submittedName>
</protein>
<sequence length="321" mass="36538">METSSTKSPFKPWKKGPSRGKGGPDNASCEYRGVRQRTWGKWVAEIREPKKRTRLWLGSFATAEEAAMAYDDAARRLYGPDAYLNLPHLLPNYNDSNNFKQVVKKFKWVPSKNFMAMFPWPGHGRGNLMLNLNAQPSVHVIHQRLQQLQSRTRLLSSSSSLPSPPPKKVLENKVKGGKERDDEASVGETTASTTTVRALGEEKPQIDLNEFLQQLGILKEEEKVGESEGEEAIGGCSLGSESCDLKDNYSEELEVLSDKTFNWDSFMEMQDIIGHDHNHNGGTDHQIRNFQVYDYVNYYEDDLSFPTSIWDFQEEYSTRFS</sequence>
<keyword evidence="3" id="KW-0238">DNA-binding</keyword>
<evidence type="ECO:0000313" key="9">
    <source>
        <dbReference type="Proteomes" id="UP000504603"/>
    </source>
</evidence>
<dbReference type="InterPro" id="IPR001471">
    <property type="entry name" value="AP2/ERF_dom"/>
</dbReference>
<evidence type="ECO:0000256" key="5">
    <source>
        <dbReference type="ARBA" id="ARBA00023242"/>
    </source>
</evidence>
<dbReference type="InterPro" id="IPR016177">
    <property type="entry name" value="DNA-bd_dom_sf"/>
</dbReference>
<dbReference type="GO" id="GO:0003700">
    <property type="term" value="F:DNA-binding transcription factor activity"/>
    <property type="evidence" value="ECO:0007669"/>
    <property type="project" value="InterPro"/>
</dbReference>
<dbReference type="InterPro" id="IPR036955">
    <property type="entry name" value="AP2/ERF_dom_sf"/>
</dbReference>
<gene>
    <name evidence="10" type="primary">LOC111021546</name>
</gene>
<dbReference type="GO" id="GO:0006950">
    <property type="term" value="P:response to stress"/>
    <property type="evidence" value="ECO:0007669"/>
    <property type="project" value="TreeGrafter"/>
</dbReference>
<evidence type="ECO:0000256" key="6">
    <source>
        <dbReference type="ARBA" id="ARBA00024343"/>
    </source>
</evidence>
<dbReference type="GO" id="GO:0045893">
    <property type="term" value="P:positive regulation of DNA-templated transcription"/>
    <property type="evidence" value="ECO:0007669"/>
    <property type="project" value="TreeGrafter"/>
</dbReference>
<organism evidence="9 10">
    <name type="scientific">Momordica charantia</name>
    <name type="common">Bitter gourd</name>
    <name type="synonym">Balsam pear</name>
    <dbReference type="NCBI Taxonomy" id="3673"/>
    <lineage>
        <taxon>Eukaryota</taxon>
        <taxon>Viridiplantae</taxon>
        <taxon>Streptophyta</taxon>
        <taxon>Embryophyta</taxon>
        <taxon>Tracheophyta</taxon>
        <taxon>Spermatophyta</taxon>
        <taxon>Magnoliopsida</taxon>
        <taxon>eudicotyledons</taxon>
        <taxon>Gunneridae</taxon>
        <taxon>Pentapetalae</taxon>
        <taxon>rosids</taxon>
        <taxon>fabids</taxon>
        <taxon>Cucurbitales</taxon>
        <taxon>Cucurbitaceae</taxon>
        <taxon>Momordiceae</taxon>
        <taxon>Momordica</taxon>
    </lineage>
</organism>
<dbReference type="GO" id="GO:0005634">
    <property type="term" value="C:nucleus"/>
    <property type="evidence" value="ECO:0007669"/>
    <property type="project" value="UniProtKB-SubCell"/>
</dbReference>
<name>A0A6J1DJT0_MOMCH</name>
<feature type="region of interest" description="Disordered" evidence="7">
    <location>
        <begin position="1"/>
        <end position="29"/>
    </location>
</feature>
<evidence type="ECO:0000313" key="10">
    <source>
        <dbReference type="RefSeq" id="XP_022154248.1"/>
    </source>
</evidence>
<evidence type="ECO:0000256" key="3">
    <source>
        <dbReference type="ARBA" id="ARBA00023125"/>
    </source>
</evidence>
<reference evidence="10" key="1">
    <citation type="submission" date="2025-08" db="UniProtKB">
        <authorList>
            <consortium name="RefSeq"/>
        </authorList>
    </citation>
    <scope>IDENTIFICATION</scope>
    <source>
        <strain evidence="10">OHB3-1</strain>
    </source>
</reference>
<keyword evidence="9" id="KW-1185">Reference proteome</keyword>
<dbReference type="Gene3D" id="3.30.730.10">
    <property type="entry name" value="AP2/ERF domain"/>
    <property type="match status" value="1"/>
</dbReference>
<evidence type="ECO:0000259" key="8">
    <source>
        <dbReference type="PROSITE" id="PS51032"/>
    </source>
</evidence>
<dbReference type="PRINTS" id="PR00367">
    <property type="entry name" value="ETHRSPELEMNT"/>
</dbReference>
<evidence type="ECO:0000256" key="7">
    <source>
        <dbReference type="SAM" id="MobiDB-lite"/>
    </source>
</evidence>
<feature type="domain" description="AP2/ERF" evidence="8">
    <location>
        <begin position="30"/>
        <end position="87"/>
    </location>
</feature>
<proteinExistence type="inferred from homology"/>
<dbReference type="SMART" id="SM00380">
    <property type="entry name" value="AP2"/>
    <property type="match status" value="1"/>
</dbReference>
<dbReference type="GO" id="GO:0000976">
    <property type="term" value="F:transcription cis-regulatory region binding"/>
    <property type="evidence" value="ECO:0007669"/>
    <property type="project" value="TreeGrafter"/>
</dbReference>
<dbReference type="FunFam" id="3.30.730.10:FF:000001">
    <property type="entry name" value="Ethylene-responsive transcription factor 2"/>
    <property type="match status" value="1"/>
</dbReference>
<dbReference type="AlphaFoldDB" id="A0A6J1DJT0"/>
<dbReference type="PANTHER" id="PTHR31241:SF2">
    <property type="entry name" value="DEHYDRATION-RESPONSIVE ELEMENT-BINDING PROTEIN 2F"/>
    <property type="match status" value="1"/>
</dbReference>
<feature type="region of interest" description="Disordered" evidence="7">
    <location>
        <begin position="152"/>
        <end position="191"/>
    </location>
</feature>